<accession>A0A1I6CRG7</accession>
<dbReference type="EMBL" id="FOYI01000001">
    <property type="protein sequence ID" value="SFQ95677.1"/>
    <property type="molecule type" value="Genomic_DNA"/>
</dbReference>
<evidence type="ECO:0008006" key="3">
    <source>
        <dbReference type="Google" id="ProtNLM"/>
    </source>
</evidence>
<keyword evidence="2" id="KW-1185">Reference proteome</keyword>
<protein>
    <recommendedName>
        <fullName evidence="3">DUF1223 domain-containing protein</fullName>
    </recommendedName>
</protein>
<organism evidence="1 2">
    <name type="scientific">Poseidonocella sedimentorum</name>
    <dbReference type="NCBI Taxonomy" id="871652"/>
    <lineage>
        <taxon>Bacteria</taxon>
        <taxon>Pseudomonadati</taxon>
        <taxon>Pseudomonadota</taxon>
        <taxon>Alphaproteobacteria</taxon>
        <taxon>Rhodobacterales</taxon>
        <taxon>Roseobacteraceae</taxon>
        <taxon>Poseidonocella</taxon>
    </lineage>
</organism>
<proteinExistence type="predicted"/>
<dbReference type="InterPro" id="IPR036249">
    <property type="entry name" value="Thioredoxin-like_sf"/>
</dbReference>
<evidence type="ECO:0000313" key="1">
    <source>
        <dbReference type="EMBL" id="SFQ95677.1"/>
    </source>
</evidence>
<dbReference type="Proteomes" id="UP000199302">
    <property type="component" value="Unassembled WGS sequence"/>
</dbReference>
<dbReference type="SUPFAM" id="SSF52833">
    <property type="entry name" value="Thioredoxin-like"/>
    <property type="match status" value="1"/>
</dbReference>
<name>A0A1I6CRG7_9RHOB</name>
<evidence type="ECO:0000313" key="2">
    <source>
        <dbReference type="Proteomes" id="UP000199302"/>
    </source>
</evidence>
<dbReference type="PANTHER" id="PTHR36057">
    <property type="match status" value="1"/>
</dbReference>
<gene>
    <name evidence="1" type="ORF">SAMN04515673_101234</name>
</gene>
<dbReference type="STRING" id="871652.SAMN04515673_101234"/>
<dbReference type="InterPro" id="IPR010634">
    <property type="entry name" value="DUF1223"/>
</dbReference>
<dbReference type="PANTHER" id="PTHR36057:SF1">
    <property type="entry name" value="LIPOPROTEIN LIPID ATTACHMENT SITE-LIKE PROTEIN, PUTATIVE (DUF1223)-RELATED"/>
    <property type="match status" value="1"/>
</dbReference>
<dbReference type="RefSeq" id="WP_177220417.1">
    <property type="nucleotide sequence ID" value="NZ_FOYI01000001.1"/>
</dbReference>
<sequence length="241" mass="26236">MGPRKYGRISGLATLLAALLITLQAGRLRAEDSPVVVELFTSQGCSSCPSADALMPELAAREDLIALSLHVDYWDYLGWPDQFAGPQFTARQKRYAKAMGERMVYTPQMVIGGAEHVVGNHGMKVANAIARQKAISHGVTLKAHRSGGMLELQATARRPFKRLAQVIVMPYLTEASVQIGRGENAGRTVRYVNIVRDIHEIGKWDGRNALSLRVPVPGELPFVVVIQAGHHGPILGAAELR</sequence>
<reference evidence="1 2" key="1">
    <citation type="submission" date="2016-10" db="EMBL/GenBank/DDBJ databases">
        <authorList>
            <person name="de Groot N.N."/>
        </authorList>
    </citation>
    <scope>NUCLEOTIDE SEQUENCE [LARGE SCALE GENOMIC DNA]</scope>
    <source>
        <strain evidence="2">KMM 9023,NRIC 0796,JCM 17311,KCTC 23692</strain>
    </source>
</reference>
<dbReference type="AlphaFoldDB" id="A0A1I6CRG7"/>
<dbReference type="Pfam" id="PF06764">
    <property type="entry name" value="DUF1223"/>
    <property type="match status" value="1"/>
</dbReference>